<evidence type="ECO:0000313" key="7">
    <source>
        <dbReference type="Proteomes" id="UP000219621"/>
    </source>
</evidence>
<evidence type="ECO:0000256" key="3">
    <source>
        <dbReference type="ARBA" id="ARBA00022741"/>
    </source>
</evidence>
<evidence type="ECO:0000259" key="5">
    <source>
        <dbReference type="PROSITE" id="PS50893"/>
    </source>
</evidence>
<organism evidence="6 7">
    <name type="scientific">Caenispirillum bisanense</name>
    <dbReference type="NCBI Taxonomy" id="414052"/>
    <lineage>
        <taxon>Bacteria</taxon>
        <taxon>Pseudomonadati</taxon>
        <taxon>Pseudomonadota</taxon>
        <taxon>Alphaproteobacteria</taxon>
        <taxon>Rhodospirillales</taxon>
        <taxon>Novispirillaceae</taxon>
        <taxon>Caenispirillum</taxon>
    </lineage>
</organism>
<dbReference type="SMART" id="SM00382">
    <property type="entry name" value="AAA"/>
    <property type="match status" value="1"/>
</dbReference>
<keyword evidence="2" id="KW-0813">Transport</keyword>
<dbReference type="Gene3D" id="3.40.50.300">
    <property type="entry name" value="P-loop containing nucleotide triphosphate hydrolases"/>
    <property type="match status" value="1"/>
</dbReference>
<dbReference type="RefSeq" id="WP_097280725.1">
    <property type="nucleotide sequence ID" value="NZ_OCNJ01000009.1"/>
</dbReference>
<evidence type="ECO:0000256" key="1">
    <source>
        <dbReference type="ARBA" id="ARBA00005417"/>
    </source>
</evidence>
<dbReference type="PANTHER" id="PTHR43335">
    <property type="entry name" value="ABC TRANSPORTER, ATP-BINDING PROTEIN"/>
    <property type="match status" value="1"/>
</dbReference>
<dbReference type="SUPFAM" id="SSF52540">
    <property type="entry name" value="P-loop containing nucleoside triphosphate hydrolases"/>
    <property type="match status" value="1"/>
</dbReference>
<dbReference type="OrthoDB" id="9778547at2"/>
<dbReference type="InterPro" id="IPR003593">
    <property type="entry name" value="AAA+_ATPase"/>
</dbReference>
<keyword evidence="7" id="KW-1185">Reference proteome</keyword>
<dbReference type="InterPro" id="IPR027417">
    <property type="entry name" value="P-loop_NTPase"/>
</dbReference>
<gene>
    <name evidence="6" type="ORF">SAMN05421508_10957</name>
</gene>
<evidence type="ECO:0000256" key="4">
    <source>
        <dbReference type="ARBA" id="ARBA00022840"/>
    </source>
</evidence>
<keyword evidence="4 6" id="KW-0067">ATP-binding</keyword>
<comment type="similarity">
    <text evidence="1">Belongs to the ABC transporter superfamily.</text>
</comment>
<name>A0A286GVF8_9PROT</name>
<proteinExistence type="inferred from homology"/>
<dbReference type="EMBL" id="OCNJ01000009">
    <property type="protein sequence ID" value="SOD99547.1"/>
    <property type="molecule type" value="Genomic_DNA"/>
</dbReference>
<evidence type="ECO:0000313" key="6">
    <source>
        <dbReference type="EMBL" id="SOD99547.1"/>
    </source>
</evidence>
<dbReference type="Pfam" id="PF00005">
    <property type="entry name" value="ABC_tran"/>
    <property type="match status" value="1"/>
</dbReference>
<accession>A0A286GVF8</accession>
<dbReference type="PROSITE" id="PS00211">
    <property type="entry name" value="ABC_TRANSPORTER_1"/>
    <property type="match status" value="1"/>
</dbReference>
<dbReference type="PANTHER" id="PTHR43335:SF4">
    <property type="entry name" value="ABC TRANSPORTER, ATP-BINDING PROTEIN"/>
    <property type="match status" value="1"/>
</dbReference>
<dbReference type="AlphaFoldDB" id="A0A286GVF8"/>
<dbReference type="PROSITE" id="PS50893">
    <property type="entry name" value="ABC_TRANSPORTER_2"/>
    <property type="match status" value="1"/>
</dbReference>
<dbReference type="InterPro" id="IPR017871">
    <property type="entry name" value="ABC_transporter-like_CS"/>
</dbReference>
<sequence length="310" mass="32739">MTRDAIRLTGITKRYGAFTAVDDLTLAVPEGEFLALLGHNGAGKTTLMKMLLGLTRPTAGSLSVLGTEGGGAAARRALGFLPENVNFTGGSSGRAALRYFARLKGAPKAQAEDLLERVGLAAAAHKPVRTYSKGMRQRLGLAQALLGEPRLLLLDEPTSGLDPMLRQEFYRILRDMKAQGVTILLSSHVLSELQLRTDRIAIMRHGRLVACDTLQGLQQAAGLPVRIRVRVPEGGAERAAAQAGPGARVLAANGRSVELGVSLADKMEALRRLANGGAGDVEDLDVLPPSLDDVYAHFGGSPAPDEEVAP</sequence>
<feature type="domain" description="ABC transporter" evidence="5">
    <location>
        <begin position="6"/>
        <end position="230"/>
    </location>
</feature>
<dbReference type="InterPro" id="IPR003439">
    <property type="entry name" value="ABC_transporter-like_ATP-bd"/>
</dbReference>
<dbReference type="GO" id="GO:0005524">
    <property type="term" value="F:ATP binding"/>
    <property type="evidence" value="ECO:0007669"/>
    <property type="project" value="UniProtKB-KW"/>
</dbReference>
<evidence type="ECO:0000256" key="2">
    <source>
        <dbReference type="ARBA" id="ARBA00022448"/>
    </source>
</evidence>
<dbReference type="Proteomes" id="UP000219621">
    <property type="component" value="Unassembled WGS sequence"/>
</dbReference>
<protein>
    <submittedName>
        <fullName evidence="6">Cu-processing system ATP-binding protein</fullName>
    </submittedName>
</protein>
<dbReference type="GO" id="GO:0016887">
    <property type="term" value="F:ATP hydrolysis activity"/>
    <property type="evidence" value="ECO:0007669"/>
    <property type="project" value="InterPro"/>
</dbReference>
<reference evidence="7" key="1">
    <citation type="submission" date="2017-09" db="EMBL/GenBank/DDBJ databases">
        <authorList>
            <person name="Varghese N."/>
            <person name="Submissions S."/>
        </authorList>
    </citation>
    <scope>NUCLEOTIDE SEQUENCE [LARGE SCALE GENOMIC DNA]</scope>
    <source>
        <strain evidence="7">USBA 140</strain>
    </source>
</reference>
<keyword evidence="3" id="KW-0547">Nucleotide-binding</keyword>